<evidence type="ECO:0000256" key="6">
    <source>
        <dbReference type="ARBA" id="ARBA00023136"/>
    </source>
</evidence>
<dbReference type="GO" id="GO:0007271">
    <property type="term" value="P:synaptic transmission, cholinergic"/>
    <property type="evidence" value="ECO:0007669"/>
    <property type="project" value="TreeGrafter"/>
</dbReference>
<feature type="compositionally biased region" description="Basic residues" evidence="7">
    <location>
        <begin position="1"/>
        <end position="12"/>
    </location>
</feature>
<keyword evidence="11" id="KW-1185">Reference proteome</keyword>
<feature type="transmembrane region" description="Helical" evidence="8">
    <location>
        <begin position="21"/>
        <end position="44"/>
    </location>
</feature>
<dbReference type="GO" id="GO:0005789">
    <property type="term" value="C:endoplasmic reticulum membrane"/>
    <property type="evidence" value="ECO:0007669"/>
    <property type="project" value="UniProtKB-SubCell"/>
</dbReference>
<keyword evidence="3 8" id="KW-0812">Transmembrane</keyword>
<dbReference type="PANTHER" id="PTHR21723">
    <property type="entry name" value="RESISTANCE TO INHIBITORS OF CHOLINESTERASE PROTEIN 3 RIC3"/>
    <property type="match status" value="1"/>
</dbReference>
<organism evidence="10 11">
    <name type="scientific">Pristionchus fissidentatus</name>
    <dbReference type="NCBI Taxonomy" id="1538716"/>
    <lineage>
        <taxon>Eukaryota</taxon>
        <taxon>Metazoa</taxon>
        <taxon>Ecdysozoa</taxon>
        <taxon>Nematoda</taxon>
        <taxon>Chromadorea</taxon>
        <taxon>Rhabditida</taxon>
        <taxon>Rhabditina</taxon>
        <taxon>Diplogasteromorpha</taxon>
        <taxon>Diplogasteroidea</taxon>
        <taxon>Neodiplogasteridae</taxon>
        <taxon>Pristionchus</taxon>
    </lineage>
</organism>
<feature type="region of interest" description="Disordered" evidence="7">
    <location>
        <begin position="1"/>
        <end position="22"/>
    </location>
</feature>
<dbReference type="Pfam" id="PF15361">
    <property type="entry name" value="RIC3"/>
    <property type="match status" value="1"/>
</dbReference>
<dbReference type="GO" id="GO:0043025">
    <property type="term" value="C:neuronal cell body"/>
    <property type="evidence" value="ECO:0007669"/>
    <property type="project" value="TreeGrafter"/>
</dbReference>
<feature type="compositionally biased region" description="Acidic residues" evidence="7">
    <location>
        <begin position="152"/>
        <end position="162"/>
    </location>
</feature>
<feature type="region of interest" description="Disordered" evidence="7">
    <location>
        <begin position="142"/>
        <end position="178"/>
    </location>
</feature>
<dbReference type="GO" id="GO:0043005">
    <property type="term" value="C:neuron projection"/>
    <property type="evidence" value="ECO:0007669"/>
    <property type="project" value="TreeGrafter"/>
</dbReference>
<dbReference type="Proteomes" id="UP001432322">
    <property type="component" value="Unassembled WGS sequence"/>
</dbReference>
<gene>
    <name evidence="10" type="ORF">PFISCL1PPCAC_16840</name>
</gene>
<dbReference type="InterPro" id="IPR032763">
    <property type="entry name" value="RIC3_N"/>
</dbReference>
<evidence type="ECO:0000313" key="11">
    <source>
        <dbReference type="Proteomes" id="UP001432322"/>
    </source>
</evidence>
<feature type="region of interest" description="Disordered" evidence="7">
    <location>
        <begin position="198"/>
        <end position="261"/>
    </location>
</feature>
<comment type="caution">
    <text evidence="10">The sequence shown here is derived from an EMBL/GenBank/DDBJ whole genome shotgun (WGS) entry which is preliminary data.</text>
</comment>
<accession>A0AAV5W513</accession>
<feature type="compositionally biased region" description="Low complexity" evidence="7">
    <location>
        <begin position="89"/>
        <end position="103"/>
    </location>
</feature>
<proteinExistence type="inferred from homology"/>
<keyword evidence="6 8" id="KW-0472">Membrane</keyword>
<dbReference type="InterPro" id="IPR026160">
    <property type="entry name" value="Ric3"/>
</dbReference>
<dbReference type="PANTHER" id="PTHR21723:SF3">
    <property type="entry name" value="PROTEIN RIC-3"/>
    <property type="match status" value="1"/>
</dbReference>
<feature type="compositionally biased region" description="Basic and acidic residues" evidence="7">
    <location>
        <begin position="240"/>
        <end position="256"/>
    </location>
</feature>
<feature type="compositionally biased region" description="Acidic residues" evidence="7">
    <location>
        <begin position="295"/>
        <end position="322"/>
    </location>
</feature>
<feature type="compositionally biased region" description="Basic residues" evidence="7">
    <location>
        <begin position="382"/>
        <end position="391"/>
    </location>
</feature>
<feature type="region of interest" description="Disordered" evidence="7">
    <location>
        <begin position="278"/>
        <end position="391"/>
    </location>
</feature>
<comment type="subcellular location">
    <subcellularLocation>
        <location evidence="1">Endoplasmic reticulum membrane</location>
    </subcellularLocation>
</comment>
<evidence type="ECO:0000259" key="9">
    <source>
        <dbReference type="Pfam" id="PF15361"/>
    </source>
</evidence>
<evidence type="ECO:0000256" key="3">
    <source>
        <dbReference type="ARBA" id="ARBA00022692"/>
    </source>
</evidence>
<name>A0AAV5W513_9BILA</name>
<feature type="domain" description="Resistance to inhibitors of cholinesterase protein 3 N-terminal" evidence="9">
    <location>
        <begin position="37"/>
        <end position="196"/>
    </location>
</feature>
<evidence type="ECO:0000313" key="10">
    <source>
        <dbReference type="EMBL" id="GMT25543.1"/>
    </source>
</evidence>
<keyword evidence="5 8" id="KW-1133">Transmembrane helix</keyword>
<evidence type="ECO:0000256" key="4">
    <source>
        <dbReference type="ARBA" id="ARBA00022824"/>
    </source>
</evidence>
<feature type="compositionally biased region" description="Acidic residues" evidence="7">
    <location>
        <begin position="333"/>
        <end position="369"/>
    </location>
</feature>
<evidence type="ECO:0000256" key="7">
    <source>
        <dbReference type="SAM" id="MobiDB-lite"/>
    </source>
</evidence>
<evidence type="ECO:0000256" key="2">
    <source>
        <dbReference type="ARBA" id="ARBA00008538"/>
    </source>
</evidence>
<dbReference type="GO" id="GO:0045202">
    <property type="term" value="C:synapse"/>
    <property type="evidence" value="ECO:0007669"/>
    <property type="project" value="GOC"/>
</dbReference>
<feature type="region of interest" description="Disordered" evidence="7">
    <location>
        <begin position="63"/>
        <end position="103"/>
    </location>
</feature>
<dbReference type="GO" id="GO:0034394">
    <property type="term" value="P:protein localization to cell surface"/>
    <property type="evidence" value="ECO:0007669"/>
    <property type="project" value="TreeGrafter"/>
</dbReference>
<evidence type="ECO:0000256" key="8">
    <source>
        <dbReference type="SAM" id="Phobius"/>
    </source>
</evidence>
<dbReference type="AlphaFoldDB" id="A0AAV5W513"/>
<keyword evidence="4" id="KW-0256">Endoplasmic reticulum</keyword>
<reference evidence="10" key="1">
    <citation type="submission" date="2023-10" db="EMBL/GenBank/DDBJ databases">
        <title>Genome assembly of Pristionchus species.</title>
        <authorList>
            <person name="Yoshida K."/>
            <person name="Sommer R.J."/>
        </authorList>
    </citation>
    <scope>NUCLEOTIDE SEQUENCE</scope>
    <source>
        <strain evidence="10">RS5133</strain>
    </source>
</reference>
<feature type="compositionally biased region" description="Gly residues" evidence="7">
    <location>
        <begin position="79"/>
        <end position="88"/>
    </location>
</feature>
<dbReference type="EMBL" id="BTSY01000004">
    <property type="protein sequence ID" value="GMT25543.1"/>
    <property type="molecule type" value="Genomic_DNA"/>
</dbReference>
<feature type="transmembrane region" description="Helical" evidence="8">
    <location>
        <begin position="116"/>
        <end position="137"/>
    </location>
</feature>
<evidence type="ECO:0000256" key="1">
    <source>
        <dbReference type="ARBA" id="ARBA00004586"/>
    </source>
</evidence>
<comment type="similarity">
    <text evidence="2">Belongs to the ric-3 family.</text>
</comment>
<protein>
    <recommendedName>
        <fullName evidence="9">Resistance to inhibitors of cholinesterase protein 3 N-terminal domain-containing protein</fullName>
    </recommendedName>
</protein>
<evidence type="ECO:0000256" key="5">
    <source>
        <dbReference type="ARBA" id="ARBA00022989"/>
    </source>
</evidence>
<sequence length="391" mass="44043">MADVKRHKRPRRRRDEEDEDGSGFGGWKLGIVIGVIAVCFAVVYPHVFHPLLMSMMGMSTNTNAPTPASNRPPMHPGMAGRGPAGSRGPGADAHPAMRMAAAQAEAQGSKGGARSLYTFMIPIYTVGVIGFLLYTMFKSKKKKNRRRRGSDDEYSDDDEEDEGRGGGRGKPLGGRKMRDLQERLRETEDAMSKILTQLEKAQTEGKLTPEMMANLGAERKEEEKRKARPTTTKPKKSKKEVKLDKKLDTIAKKLPDEETTQYMEDLEKALADFKELSDLYEDAKGGKRRRKASESEESEEDSGSEEISSEEEGDEEEEEEQEEKAAASHPFPEEEEEDEEENDENQENGVKEEEEEQAVKEEESEEEEAREPTPPPPTKPEKVRRRKPQRT</sequence>